<name>A6IVX6_RAT</name>
<gene>
    <name evidence="2" type="ORF">rCG_43282</name>
</gene>
<protein>
    <submittedName>
        <fullName evidence="2">RCG43282</fullName>
    </submittedName>
</protein>
<feature type="compositionally biased region" description="Basic and acidic residues" evidence="1">
    <location>
        <begin position="11"/>
        <end position="24"/>
    </location>
</feature>
<organism evidence="2 3">
    <name type="scientific">Rattus norvegicus</name>
    <name type="common">Rat</name>
    <dbReference type="NCBI Taxonomy" id="10116"/>
    <lineage>
        <taxon>Eukaryota</taxon>
        <taxon>Metazoa</taxon>
        <taxon>Chordata</taxon>
        <taxon>Craniata</taxon>
        <taxon>Vertebrata</taxon>
        <taxon>Euteleostomi</taxon>
        <taxon>Mammalia</taxon>
        <taxon>Eutheria</taxon>
        <taxon>Euarchontoglires</taxon>
        <taxon>Glires</taxon>
        <taxon>Rodentia</taxon>
        <taxon>Myomorpha</taxon>
        <taxon>Muroidea</taxon>
        <taxon>Muridae</taxon>
        <taxon>Murinae</taxon>
        <taxon>Rattus</taxon>
    </lineage>
</organism>
<sequence>MAHVCNLSPQRTERQDKKKFEQSKESPLPYFTHEETEAKS</sequence>
<dbReference type="EMBL" id="CH473970">
    <property type="protein sequence ID" value="EDM09096.1"/>
    <property type="molecule type" value="Genomic_DNA"/>
</dbReference>
<proteinExistence type="predicted"/>
<evidence type="ECO:0000313" key="3">
    <source>
        <dbReference type="Proteomes" id="UP000234681"/>
    </source>
</evidence>
<dbReference type="AlphaFoldDB" id="A6IVX6"/>
<dbReference type="Proteomes" id="UP000234681">
    <property type="component" value="Chromosome 16"/>
</dbReference>
<evidence type="ECO:0000313" key="2">
    <source>
        <dbReference type="EMBL" id="EDM09096.1"/>
    </source>
</evidence>
<evidence type="ECO:0000256" key="1">
    <source>
        <dbReference type="SAM" id="MobiDB-lite"/>
    </source>
</evidence>
<reference evidence="2 3" key="1">
    <citation type="submission" date="2005-09" db="EMBL/GenBank/DDBJ databases">
        <authorList>
            <person name="Mural R.J."/>
            <person name="Li P.W."/>
            <person name="Adams M.D."/>
            <person name="Amanatides P.G."/>
            <person name="Baden-Tillson H."/>
            <person name="Barnstead M."/>
            <person name="Chin S.H."/>
            <person name="Dew I."/>
            <person name="Evans C.A."/>
            <person name="Ferriera S."/>
            <person name="Flanigan M."/>
            <person name="Fosler C."/>
            <person name="Glodek A."/>
            <person name="Gu Z."/>
            <person name="Holt R.A."/>
            <person name="Jennings D."/>
            <person name="Kraft C.L."/>
            <person name="Lu F."/>
            <person name="Nguyen T."/>
            <person name="Nusskern D.R."/>
            <person name="Pfannkoch C.M."/>
            <person name="Sitter C."/>
            <person name="Sutton G.G."/>
            <person name="Venter J.C."/>
            <person name="Wang Z."/>
            <person name="Woodage T."/>
            <person name="Zheng X.H."/>
            <person name="Zhong F."/>
        </authorList>
    </citation>
    <scope>NUCLEOTIDE SEQUENCE [LARGE SCALE GENOMIC DNA]</scope>
    <source>
        <strain>BN</strain>
        <strain evidence="3">Sprague-Dawley</strain>
    </source>
</reference>
<feature type="region of interest" description="Disordered" evidence="1">
    <location>
        <begin position="1"/>
        <end position="40"/>
    </location>
</feature>
<accession>A6IVX6</accession>